<dbReference type="NCBIfam" id="TIGR00609">
    <property type="entry name" value="recB"/>
    <property type="match status" value="1"/>
</dbReference>
<comment type="catalytic activity">
    <reaction evidence="15">
        <text>Exonucleolytic cleavage (in the presence of ATP) in either 5'- to 3'- or 3'- to 5'-direction to yield 5'-phosphooligonucleotides.</text>
        <dbReference type="EC" id="3.1.11.5"/>
    </reaction>
</comment>
<comment type="catalytic activity">
    <reaction evidence="13 15">
        <text>Couples ATP hydrolysis with the unwinding of duplex DNA by translocating in the 3'-5' direction.</text>
        <dbReference type="EC" id="5.6.2.4"/>
    </reaction>
</comment>
<dbReference type="Gene3D" id="1.10.486.10">
    <property type="entry name" value="PCRA, domain 4"/>
    <property type="match status" value="1"/>
</dbReference>
<evidence type="ECO:0000256" key="14">
    <source>
        <dbReference type="ARBA" id="ARBA00048988"/>
    </source>
</evidence>
<dbReference type="InterPro" id="IPR014016">
    <property type="entry name" value="UvrD-like_ATP-bd"/>
</dbReference>
<dbReference type="InterPro" id="IPR004586">
    <property type="entry name" value="RecB"/>
</dbReference>
<organism evidence="19 20">
    <name type="scientific">Alteromonas ponticola</name>
    <dbReference type="NCBI Taxonomy" id="2720613"/>
    <lineage>
        <taxon>Bacteria</taxon>
        <taxon>Pseudomonadati</taxon>
        <taxon>Pseudomonadota</taxon>
        <taxon>Gammaproteobacteria</taxon>
        <taxon>Alteromonadales</taxon>
        <taxon>Alteromonadaceae</taxon>
        <taxon>Alteromonas/Salinimonas group</taxon>
        <taxon>Alteromonas</taxon>
    </lineage>
</organism>
<dbReference type="SUPFAM" id="SSF52980">
    <property type="entry name" value="Restriction endonuclease-like"/>
    <property type="match status" value="1"/>
</dbReference>
<comment type="subunit">
    <text evidence="15">Heterotrimer of RecB, RecC and RecD. All subunits contribute to DNA-binding. Interacts with RecA.</text>
</comment>
<dbReference type="CDD" id="cd22352">
    <property type="entry name" value="RecB_C-like"/>
    <property type="match status" value="1"/>
</dbReference>
<evidence type="ECO:0000256" key="2">
    <source>
        <dbReference type="ARBA" id="ARBA00022723"/>
    </source>
</evidence>
<evidence type="ECO:0000256" key="16">
    <source>
        <dbReference type="PROSITE-ProRule" id="PRU00560"/>
    </source>
</evidence>
<accession>A0ABX1R442</accession>
<comment type="catalytic activity">
    <reaction evidence="14 15">
        <text>ATP + H2O = ADP + phosphate + H(+)</text>
        <dbReference type="Rhea" id="RHEA:13065"/>
        <dbReference type="ChEBI" id="CHEBI:15377"/>
        <dbReference type="ChEBI" id="CHEBI:15378"/>
        <dbReference type="ChEBI" id="CHEBI:30616"/>
        <dbReference type="ChEBI" id="CHEBI:43474"/>
        <dbReference type="ChEBI" id="CHEBI:456216"/>
        <dbReference type="EC" id="5.6.2.4"/>
    </reaction>
</comment>
<dbReference type="InterPro" id="IPR011604">
    <property type="entry name" value="PDDEXK-like_dom_sf"/>
</dbReference>
<evidence type="ECO:0000256" key="3">
    <source>
        <dbReference type="ARBA" id="ARBA00022741"/>
    </source>
</evidence>
<feature type="binding site" evidence="16">
    <location>
        <begin position="24"/>
        <end position="31"/>
    </location>
    <ligand>
        <name>ATP</name>
        <dbReference type="ChEBI" id="CHEBI:30616"/>
    </ligand>
</feature>
<feature type="domain" description="UvrD-like helicase ATP-binding" evidence="17">
    <location>
        <begin position="3"/>
        <end position="459"/>
    </location>
</feature>
<dbReference type="Proteomes" id="UP000709336">
    <property type="component" value="Unassembled WGS sequence"/>
</dbReference>
<evidence type="ECO:0000256" key="8">
    <source>
        <dbReference type="ARBA" id="ARBA00022840"/>
    </source>
</evidence>
<keyword evidence="9 15" id="KW-0460">Magnesium</keyword>
<dbReference type="Gene3D" id="3.90.320.10">
    <property type="match status" value="1"/>
</dbReference>
<dbReference type="InterPro" id="IPR011335">
    <property type="entry name" value="Restrct_endonuc-II-like"/>
</dbReference>
<evidence type="ECO:0000256" key="6">
    <source>
        <dbReference type="ARBA" id="ARBA00022806"/>
    </source>
</evidence>
<keyword evidence="5 15" id="KW-0378">Hydrolase</keyword>
<dbReference type="HAMAP" id="MF_01485">
    <property type="entry name" value="RecB"/>
    <property type="match status" value="1"/>
</dbReference>
<comment type="miscellaneous">
    <text evidence="15">In the RecBCD complex, RecB has a slow 3'-5' helicase, an exonuclease activity and loads RecA onto ssDNA, RecD has a fast 5'-3' helicase activity, while RecC stimulates the ATPase and processivity of the RecB helicase and contributes to recognition of the Chi site.</text>
</comment>
<dbReference type="EC" id="5.6.2.4" evidence="15"/>
<evidence type="ECO:0000259" key="17">
    <source>
        <dbReference type="PROSITE" id="PS51198"/>
    </source>
</evidence>
<sequence>MMDNRPQPLDVTHLPLYGRHLIEASAGTGKTFNITRLYLRLLIEKQLSVQQILVMTFTNAATEEIRGRIAAALQEALQVWQQAAANNGQLPGDSDPVYQSLMQHLPVTEAIALLQAALLELDEAAVFTIHGFCKKMISQLAFESKVSMKQTLLTDNAALYLQAAQDWIRIVAAQADQYALLTEQGWHVPEAFLSQFRQAIFAELTPIVPDPPTQQDDQARYRAALQASLGSAFVSVKDQLLAHESLILTTLVEGKKDASARQEEWQALLAWLTQQQMSLPPAEIGRFINGNRYRGNDEIKALFQPLKDLITEVKSRLSKLDKDAQSRQDSHTAFVLAGDGILFIRNHVKKQKRQLGVVDFDDLIRIFAAQVSQPEAKVAKQLKNLYPAALIDEFQDTDSFQYQILNNVYPKADNASLLMMIGDPKQAIYAFRGGDIFTYLQAASQADFRWVMDTNWRSVKGMVNAYNRLFYGNPLTSEAADVFGFGIAYEPVNFAAQAKAACHPLNDPAPDRSALTYAYLGDEAQASDNKATMQRGLASWLSNEIVRLFEQATLGDTAIAPKDIAILVRNAPEALIVKQILAKAGLSAVFLSSKENLFNSAEVTDLLKLLTGIWHFTDNSALRAALTSPLLGMRAAALIQLLQQEEEQQWDEVVTRMMQLKLLWQQQGCMSVILHLLKDTFNCQSDDTERQVTNYLHLAEVIQHSAIPNRQGERLLLWLDNHIHDPALASEYVQRLESDAHLIQIITQHGSKGLEYPVVFVPFASDYRDPVKAGNQLNQQFRYYDDEKQTQCLQLGATYDAIERCRAEGNAEAMRLLYVAVTRAAHRCYLGVAPFSGSESSALAKACNVTSGDHWLQRLHTIAAEKCDTTVITIESAQAQLLSSARLTPPETLTCNEFTGNVDDDWRLYSFSSIARLETVTRQDQREREVVIVDPVVEIDETPASSLPFRFSFEKGAAAGNVLHDLLEEKDFAYAPLAHEPWCDNAEGVLKRHNVVPEDHYSALFDWLNETLVTPLSSNTPGLTLSAIEQANTIREAKFYFPLTSLNTARLIQLVNRHRSAVLSDPVPLVMPTEQSLSGMMHGFIDLIFEWDGRFFVADYKSTHLGNSFAQYTHAALARNNQHHLYDLQYLIYSLALHRYLKHMLPDYDPQLHFGGVYYFYLRGMHPENTRCEGVFFTHLDSKFLHELDAVFSEGQDLEQAQ</sequence>
<dbReference type="EMBL" id="JAATNW010000007">
    <property type="protein sequence ID" value="NMH61203.1"/>
    <property type="molecule type" value="Genomic_DNA"/>
</dbReference>
<dbReference type="SUPFAM" id="SSF52540">
    <property type="entry name" value="P-loop containing nucleoside triphosphate hydrolases"/>
    <property type="match status" value="1"/>
</dbReference>
<evidence type="ECO:0000259" key="18">
    <source>
        <dbReference type="PROSITE" id="PS51217"/>
    </source>
</evidence>
<dbReference type="RefSeq" id="WP_169211753.1">
    <property type="nucleotide sequence ID" value="NZ_JAATNW010000007.1"/>
</dbReference>
<evidence type="ECO:0000256" key="7">
    <source>
        <dbReference type="ARBA" id="ARBA00022839"/>
    </source>
</evidence>
<keyword evidence="20" id="KW-1185">Reference proteome</keyword>
<dbReference type="Gene3D" id="1.10.3170.10">
    <property type="entry name" value="Recbcd, chain B, domain 2"/>
    <property type="match status" value="1"/>
</dbReference>
<dbReference type="Pfam" id="PF13361">
    <property type="entry name" value="UvrD_C"/>
    <property type="match status" value="1"/>
</dbReference>
<dbReference type="PANTHER" id="PTHR11070">
    <property type="entry name" value="UVRD / RECB / PCRA DNA HELICASE FAMILY MEMBER"/>
    <property type="match status" value="1"/>
</dbReference>
<dbReference type="PANTHER" id="PTHR11070:SF23">
    <property type="entry name" value="RECBCD ENZYME SUBUNIT RECB"/>
    <property type="match status" value="1"/>
</dbReference>
<keyword evidence="10 15" id="KW-0238">DNA-binding</keyword>
<evidence type="ECO:0000313" key="19">
    <source>
        <dbReference type="EMBL" id="NMH61203.1"/>
    </source>
</evidence>
<dbReference type="InterPro" id="IPR027417">
    <property type="entry name" value="P-loop_NTPase"/>
</dbReference>
<dbReference type="Pfam" id="PF00580">
    <property type="entry name" value="UvrD-helicase"/>
    <property type="match status" value="1"/>
</dbReference>
<evidence type="ECO:0000256" key="1">
    <source>
        <dbReference type="ARBA" id="ARBA00022722"/>
    </source>
</evidence>
<keyword evidence="4 15" id="KW-0227">DNA damage</keyword>
<dbReference type="InterPro" id="IPR014017">
    <property type="entry name" value="DNA_helicase_UvrD-like_C"/>
</dbReference>
<feature type="binding site" evidence="15">
    <location>
        <position position="1099"/>
    </location>
    <ligand>
        <name>Mg(2+)</name>
        <dbReference type="ChEBI" id="CHEBI:18420"/>
    </ligand>
</feature>
<keyword evidence="1 15" id="KW-0540">Nuclease</keyword>
<feature type="binding site" evidence="15">
    <location>
        <position position="964"/>
    </location>
    <ligand>
        <name>Mg(2+)</name>
        <dbReference type="ChEBI" id="CHEBI:18420"/>
    </ligand>
</feature>
<comment type="function">
    <text evidence="15">A helicase/nuclease that prepares dsDNA breaks (DSB) for recombinational DNA repair. Binds to DSBs and unwinds DNA via a highly rapid and processive ATP-dependent bidirectional helicase activity. Unwinds dsDNA until it encounters a Chi (crossover hotspot instigator) sequence from the 3' direction. Cuts ssDNA a few nucleotides 3' to the Chi site. The properties and activities of the enzyme are changed at Chi. The Chi-altered holoenzyme produces a long 3'-ssDNA overhang and facilitates RecA-binding to the ssDNA for homologous DNA recombination and repair. Holoenzyme degrades any linearized DNA that is unable to undergo homologous recombination. In the holoenzyme this subunit contributes ATPase, 3'-5' helicase, exonuclease activity and loads RecA onto ssDNA.</text>
</comment>
<gene>
    <name evidence="15 19" type="primary">recB</name>
    <name evidence="19" type="ORF">HCJ96_14320</name>
</gene>
<feature type="region of interest" description="Nuclease activity, interacts with RecD and RecA" evidence="15">
    <location>
        <begin position="905"/>
        <end position="1202"/>
    </location>
</feature>
<evidence type="ECO:0000256" key="11">
    <source>
        <dbReference type="ARBA" id="ARBA00023204"/>
    </source>
</evidence>
<feature type="domain" description="UvrD-like helicase C-terminal" evidence="18">
    <location>
        <begin position="490"/>
        <end position="753"/>
    </location>
</feature>
<dbReference type="InterPro" id="IPR000212">
    <property type="entry name" value="DNA_helicase_UvrD/REP"/>
</dbReference>
<name>A0ABX1R442_9ALTE</name>
<dbReference type="PROSITE" id="PS51198">
    <property type="entry name" value="UVRD_HELICASE_ATP_BIND"/>
    <property type="match status" value="1"/>
</dbReference>
<keyword evidence="11 15" id="KW-0234">DNA repair</keyword>
<evidence type="ECO:0000256" key="13">
    <source>
        <dbReference type="ARBA" id="ARBA00034617"/>
    </source>
</evidence>
<evidence type="ECO:0000256" key="12">
    <source>
        <dbReference type="ARBA" id="ARBA00023235"/>
    </source>
</evidence>
<comment type="domain">
    <text evidence="15">The C-terminal domain has nuclease activity and interacts with RecD. It interacts with RecA, facilitating its loading onto ssDNA.</text>
</comment>
<dbReference type="GO" id="GO:0008854">
    <property type="term" value="F:exodeoxyribonuclease V activity"/>
    <property type="evidence" value="ECO:0007669"/>
    <property type="project" value="UniProtKB-EC"/>
</dbReference>
<evidence type="ECO:0000256" key="5">
    <source>
        <dbReference type="ARBA" id="ARBA00022801"/>
    </source>
</evidence>
<evidence type="ECO:0000313" key="20">
    <source>
        <dbReference type="Proteomes" id="UP000709336"/>
    </source>
</evidence>
<keyword evidence="6 15" id="KW-0347">Helicase</keyword>
<feature type="active site" description="For nuclease activity" evidence="15">
    <location>
        <position position="1099"/>
    </location>
</feature>
<keyword evidence="12 15" id="KW-0413">Isomerase</keyword>
<comment type="caution">
    <text evidence="19">The sequence shown here is derived from an EMBL/GenBank/DDBJ whole genome shotgun (WGS) entry which is preliminary data.</text>
</comment>
<dbReference type="EC" id="3.1.11.5" evidence="15"/>
<protein>
    <recommendedName>
        <fullName evidence="15">RecBCD enzyme subunit RecB</fullName>
        <ecNumber evidence="15">3.1.11.5</ecNumber>
        <ecNumber evidence="15">5.6.2.4</ecNumber>
    </recommendedName>
    <alternativeName>
        <fullName evidence="15">DNA 3'-5' helicase subunit RecB</fullName>
    </alternativeName>
    <alternativeName>
        <fullName evidence="15">Exonuclease V subunit RecB</fullName>
        <shortName evidence="15">ExoV subunit RecB</shortName>
    </alternativeName>
    <alternativeName>
        <fullName evidence="15">Helicase/nuclease RecBCD subunit RecB</fullName>
    </alternativeName>
</protein>
<feature type="binding site" evidence="15">
    <location>
        <position position="1086"/>
    </location>
    <ligand>
        <name>Mg(2+)</name>
        <dbReference type="ChEBI" id="CHEBI:18420"/>
    </ligand>
</feature>
<feature type="region of interest" description="DNA-binding and helicase activity, interacts with RecC" evidence="15">
    <location>
        <begin position="1"/>
        <end position="875"/>
    </location>
</feature>
<evidence type="ECO:0000256" key="15">
    <source>
        <dbReference type="HAMAP-Rule" id="MF_01485"/>
    </source>
</evidence>
<keyword evidence="2 15" id="KW-0479">Metal-binding</keyword>
<keyword evidence="7 15" id="KW-0269">Exonuclease</keyword>
<dbReference type="Gene3D" id="3.40.50.300">
    <property type="entry name" value="P-loop containing nucleotide triphosphate hydrolases"/>
    <property type="match status" value="2"/>
</dbReference>
<keyword evidence="8 15" id="KW-0067">ATP-binding</keyword>
<evidence type="ECO:0000256" key="9">
    <source>
        <dbReference type="ARBA" id="ARBA00022842"/>
    </source>
</evidence>
<reference evidence="19 20" key="1">
    <citation type="submission" date="2020-03" db="EMBL/GenBank/DDBJ databases">
        <title>Alteromonas ponticola sp. nov., isolated from seawater.</title>
        <authorList>
            <person name="Yoon J.-H."/>
            <person name="Kim Y.-O."/>
        </authorList>
    </citation>
    <scope>NUCLEOTIDE SEQUENCE [LARGE SCALE GENOMIC DNA]</scope>
    <source>
        <strain evidence="19 20">MYP5</strain>
    </source>
</reference>
<comment type="cofactor">
    <cofactor evidence="15">
        <name>Mg(2+)</name>
        <dbReference type="ChEBI" id="CHEBI:18420"/>
    </cofactor>
    <text evidence="15">Binds 1 Mg(2+) ion per subunit.</text>
</comment>
<evidence type="ECO:0000256" key="10">
    <source>
        <dbReference type="ARBA" id="ARBA00023125"/>
    </source>
</evidence>
<dbReference type="PROSITE" id="PS51217">
    <property type="entry name" value="UVRD_HELICASE_CTER"/>
    <property type="match status" value="1"/>
</dbReference>
<comment type="domain">
    <text evidence="15">The N-terminal DNA-binding domain is a ssDNA-dependent ATPase and has ATP-dependent 3'-5' helicase function. This domain interacts with RecC.</text>
</comment>
<comment type="similarity">
    <text evidence="15">Belongs to the helicase family. UvrD subfamily.</text>
</comment>
<keyword evidence="3 15" id="KW-0547">Nucleotide-binding</keyword>
<proteinExistence type="inferred from homology"/>
<evidence type="ECO:0000256" key="4">
    <source>
        <dbReference type="ARBA" id="ARBA00022763"/>
    </source>
</evidence>